<dbReference type="InterPro" id="IPR038765">
    <property type="entry name" value="Papain-like_cys_pep_sf"/>
</dbReference>
<evidence type="ECO:0000256" key="11">
    <source>
        <dbReference type="PIRNR" id="PIRNR016308"/>
    </source>
</evidence>
<dbReference type="Pfam" id="PF00627">
    <property type="entry name" value="UBA"/>
    <property type="match status" value="2"/>
</dbReference>
<feature type="binding site" evidence="13">
    <location>
        <position position="212"/>
    </location>
    <ligand>
        <name>Zn(2+)</name>
        <dbReference type="ChEBI" id="CHEBI:29105"/>
    </ligand>
</feature>
<evidence type="ECO:0000313" key="20">
    <source>
        <dbReference type="Proteomes" id="UP000494040"/>
    </source>
</evidence>
<evidence type="ECO:0000259" key="18">
    <source>
        <dbReference type="PROSITE" id="PS50271"/>
    </source>
</evidence>
<evidence type="ECO:0000259" key="17">
    <source>
        <dbReference type="PROSITE" id="PS50235"/>
    </source>
</evidence>
<keyword evidence="20" id="KW-1185">Reference proteome</keyword>
<dbReference type="GO" id="GO:0016579">
    <property type="term" value="P:protein deubiquitination"/>
    <property type="evidence" value="ECO:0007669"/>
    <property type="project" value="InterPro"/>
</dbReference>
<feature type="binding site" evidence="13">
    <location>
        <position position="192"/>
    </location>
    <ligand>
        <name>Zn(2+)</name>
        <dbReference type="ChEBI" id="CHEBI:29105"/>
    </ligand>
</feature>
<evidence type="ECO:0000256" key="7">
    <source>
        <dbReference type="ARBA" id="ARBA00022786"/>
    </source>
</evidence>
<evidence type="ECO:0000256" key="3">
    <source>
        <dbReference type="ARBA" id="ARBA00022670"/>
    </source>
</evidence>
<feature type="active site" description="Proton acceptor" evidence="12">
    <location>
        <position position="760"/>
    </location>
</feature>
<proteinExistence type="inferred from homology"/>
<dbReference type="Pfam" id="PF00443">
    <property type="entry name" value="UCH"/>
    <property type="match status" value="1"/>
</dbReference>
<dbReference type="Pfam" id="PF17807">
    <property type="entry name" value="zf-UBP_var"/>
    <property type="match status" value="1"/>
</dbReference>
<feature type="domain" description="UBA" evidence="16">
    <location>
        <begin position="609"/>
        <end position="650"/>
    </location>
</feature>
<dbReference type="SUPFAM" id="SSF46934">
    <property type="entry name" value="UBA-like"/>
    <property type="match status" value="1"/>
</dbReference>
<dbReference type="GO" id="GO:0004843">
    <property type="term" value="F:cysteine-type deubiquitinase activity"/>
    <property type="evidence" value="ECO:0007669"/>
    <property type="project" value="UniProtKB-UniRule"/>
</dbReference>
<sequence length="798" mass="89836">MSDGDVFGLEAHLPKVRIPGKETRVYKDECVFSFDTPDTPTGLYVCLNTFLGLGKDHVLRHYQKTGNGIFLHIKRDRIEKETVQGDGPERKVTKLAIGVEGGFDVDKKNVETNEVYKIVVLPKFTEIQWPCDQLPQVVINSVEAILEAETAARMAELDLPVWDGEVRQVSQHAASLKQLDNGKKVPPSGWKCEKCDMEKNLWLNLTDGSILCGRKYFDGSGGNEHALQHFKETGYPLAVKLGTITREGKGDVFSYIDDDLVEDPYLIQHLAHFGINIQNMEKTDKSVAELELDLNQKYNEWFALQEAVAQLKPAYGPGYTGLLNLGNSCYLNSVMQIIFQIPDFINKYYKKADEIFRNSAEPAVDFNVQMAKFATGLLSGRYSHPPPEGPEKKIVPPPSPHMFKYLIGRGHPDFSTKHQQDVHEFFLHLLTTVQRNSRGSTDPTEAFKLQVEDRIECGATKKVKYTHRTEYCLPLPIPLTAAVNKEEVEIYNTKKANGEKLESNEVVRPHIPFAACLEAFRQIEIVEQFYSSALGEKTIAKKTTRLATFPDYLVIHLKKFMMREDWVPVKLDVSVEMPDEVDLSCLKGNGPQPGEEFLPELSNPVPAPVLDQGVIAQLVEQGFPEAAAKKAVYFTKNQGIELAINWVLEHIGDSDFADPFVPPGTEMSSAQSKFTPNPEAVQMLMGMGFTENQVTKALKATDNNLERAADWIFSHAAELDKNDSTEESASSTTEKFRNGYPKYRLIAFISHMGTSTMVGHYVCHILKDGRWTIYNDEKVAFSENPPKNLGYMYMYQRV</sequence>
<feature type="domain" description="USP" evidence="17">
    <location>
        <begin position="320"/>
        <end position="798"/>
    </location>
</feature>
<evidence type="ECO:0000256" key="10">
    <source>
        <dbReference type="ARBA" id="ARBA00022833"/>
    </source>
</evidence>
<dbReference type="Proteomes" id="UP000494040">
    <property type="component" value="Unassembled WGS sequence"/>
</dbReference>
<dbReference type="InterPro" id="IPR041432">
    <property type="entry name" value="UBP13_Znf-UBP_var"/>
</dbReference>
<dbReference type="EC" id="3.4.19.12" evidence="11 15"/>
<keyword evidence="6 14" id="KW-0863">Zinc-finger</keyword>
<feature type="active site" description="Nucleophile" evidence="12">
    <location>
        <position position="329"/>
    </location>
</feature>
<protein>
    <recommendedName>
        <fullName evidence="11 15">Ubiquitin carboxyl-terminal hydrolase</fullName>
        <ecNumber evidence="11 15">3.4.19.12</ecNumber>
    </recommendedName>
</protein>
<keyword evidence="8 11" id="KW-0378">Hydrolase</keyword>
<evidence type="ECO:0000256" key="9">
    <source>
        <dbReference type="ARBA" id="ARBA00022807"/>
    </source>
</evidence>
<dbReference type="InterPro" id="IPR009060">
    <property type="entry name" value="UBA-like_sf"/>
</dbReference>
<dbReference type="InterPro" id="IPR001607">
    <property type="entry name" value="Znf_UBP"/>
</dbReference>
<keyword evidence="10 11" id="KW-0862">Zinc</keyword>
<dbReference type="SMART" id="SM00165">
    <property type="entry name" value="UBA"/>
    <property type="match status" value="2"/>
</dbReference>
<dbReference type="FunFam" id="3.30.40.10:FF:000026">
    <property type="entry name" value="Ubiquitin carboxyl-terminal hydrolase"/>
    <property type="match status" value="1"/>
</dbReference>
<dbReference type="SUPFAM" id="SSF57850">
    <property type="entry name" value="RING/U-box"/>
    <property type="match status" value="1"/>
</dbReference>
<dbReference type="Gene3D" id="3.30.40.10">
    <property type="entry name" value="Zinc/RING finger domain, C3HC4 (zinc finger)"/>
    <property type="match status" value="2"/>
</dbReference>
<dbReference type="KEGG" id="clec:106668502"/>
<feature type="domain" description="UBP-type" evidence="18">
    <location>
        <begin position="168"/>
        <end position="277"/>
    </location>
</feature>
<dbReference type="PROSITE" id="PS50271">
    <property type="entry name" value="ZF_UBP"/>
    <property type="match status" value="1"/>
</dbReference>
<dbReference type="InterPro" id="IPR001394">
    <property type="entry name" value="Peptidase_C19_UCH"/>
</dbReference>
<dbReference type="Gene3D" id="3.90.70.10">
    <property type="entry name" value="Cysteine proteinases"/>
    <property type="match status" value="1"/>
</dbReference>
<evidence type="ECO:0000256" key="15">
    <source>
        <dbReference type="RuleBase" id="RU366025"/>
    </source>
</evidence>
<dbReference type="PANTHER" id="PTHR21646">
    <property type="entry name" value="UBIQUITIN CARBOXYL-TERMINAL HYDROLASE"/>
    <property type="match status" value="1"/>
</dbReference>
<dbReference type="InterPro" id="IPR016652">
    <property type="entry name" value="Ubiquitinyl_hydrolase"/>
</dbReference>
<keyword evidence="9 11" id="KW-0788">Thiol protease</keyword>
<evidence type="ECO:0000256" key="14">
    <source>
        <dbReference type="PROSITE-ProRule" id="PRU00502"/>
    </source>
</evidence>
<dbReference type="OMA" id="FVPCEHT"/>
<evidence type="ECO:0000256" key="13">
    <source>
        <dbReference type="PIRSR" id="PIRSR016308-3"/>
    </source>
</evidence>
<dbReference type="EnsemblMetazoa" id="XM_014397335.2">
    <property type="protein sequence ID" value="XP_014252821.1"/>
    <property type="gene ID" value="LOC106668502"/>
</dbReference>
<feature type="binding site" evidence="13">
    <location>
        <position position="225"/>
    </location>
    <ligand>
        <name>Zn(2+)</name>
        <dbReference type="ChEBI" id="CHEBI:29105"/>
    </ligand>
</feature>
<dbReference type="SMART" id="SM00290">
    <property type="entry name" value="ZnF_UBP"/>
    <property type="match status" value="1"/>
</dbReference>
<keyword evidence="5" id="KW-0677">Repeat</keyword>
<dbReference type="InterPro" id="IPR050185">
    <property type="entry name" value="Ub_carboxyl-term_hydrolase"/>
</dbReference>
<organism evidence="19 20">
    <name type="scientific">Cimex lectularius</name>
    <name type="common">Bed bug</name>
    <name type="synonym">Acanthia lectularia</name>
    <dbReference type="NCBI Taxonomy" id="79782"/>
    <lineage>
        <taxon>Eukaryota</taxon>
        <taxon>Metazoa</taxon>
        <taxon>Ecdysozoa</taxon>
        <taxon>Arthropoda</taxon>
        <taxon>Hexapoda</taxon>
        <taxon>Insecta</taxon>
        <taxon>Pterygota</taxon>
        <taxon>Neoptera</taxon>
        <taxon>Paraneoptera</taxon>
        <taxon>Hemiptera</taxon>
        <taxon>Heteroptera</taxon>
        <taxon>Panheteroptera</taxon>
        <taxon>Cimicomorpha</taxon>
        <taxon>Cimicidae</taxon>
        <taxon>Cimex</taxon>
    </lineage>
</organism>
<comment type="similarity">
    <text evidence="2 11 15">Belongs to the peptidase C19 family.</text>
</comment>
<dbReference type="PROSITE" id="PS00972">
    <property type="entry name" value="USP_1"/>
    <property type="match status" value="1"/>
</dbReference>
<dbReference type="CDD" id="cd14294">
    <property type="entry name" value="UBA1_UBP5_like"/>
    <property type="match status" value="1"/>
</dbReference>
<accession>A0A8I6S3P6</accession>
<feature type="domain" description="UBA" evidence="16">
    <location>
        <begin position="675"/>
        <end position="715"/>
    </location>
</feature>
<dbReference type="CDD" id="cd14386">
    <property type="entry name" value="UBA2_UBP5"/>
    <property type="match status" value="1"/>
</dbReference>
<evidence type="ECO:0000259" key="16">
    <source>
        <dbReference type="PROSITE" id="PS50030"/>
    </source>
</evidence>
<evidence type="ECO:0000256" key="6">
    <source>
        <dbReference type="ARBA" id="ARBA00022771"/>
    </source>
</evidence>
<dbReference type="AlphaFoldDB" id="A0A8I6S3P6"/>
<reference evidence="19" key="1">
    <citation type="submission" date="2022-01" db="UniProtKB">
        <authorList>
            <consortium name="EnsemblMetazoa"/>
        </authorList>
    </citation>
    <scope>IDENTIFICATION</scope>
</reference>
<gene>
    <name evidence="19" type="primary">106668502</name>
</gene>
<keyword evidence="4 11" id="KW-0479">Metal-binding</keyword>
<dbReference type="PROSITE" id="PS00973">
    <property type="entry name" value="USP_2"/>
    <property type="match status" value="1"/>
</dbReference>
<dbReference type="InterPro" id="IPR018200">
    <property type="entry name" value="USP_CS"/>
</dbReference>
<dbReference type="InterPro" id="IPR028889">
    <property type="entry name" value="USP"/>
</dbReference>
<dbReference type="InterPro" id="IPR013083">
    <property type="entry name" value="Znf_RING/FYVE/PHD"/>
</dbReference>
<dbReference type="SUPFAM" id="SSF54001">
    <property type="entry name" value="Cysteine proteinases"/>
    <property type="match status" value="1"/>
</dbReference>
<evidence type="ECO:0000256" key="5">
    <source>
        <dbReference type="ARBA" id="ARBA00022737"/>
    </source>
</evidence>
<dbReference type="PROSITE" id="PS50030">
    <property type="entry name" value="UBA"/>
    <property type="match status" value="2"/>
</dbReference>
<name>A0A8I6S3P6_CIMLE</name>
<dbReference type="PANTHER" id="PTHR21646:SF10">
    <property type="entry name" value="UBIQUITIN CARBOXYL-TERMINAL HYDROLASE 14"/>
    <property type="match status" value="1"/>
</dbReference>
<evidence type="ECO:0000313" key="19">
    <source>
        <dbReference type="EnsemblMetazoa" id="XP_014252821.1"/>
    </source>
</evidence>
<comment type="catalytic activity">
    <reaction evidence="1 11 15">
        <text>Thiol-dependent hydrolysis of ester, thioester, amide, peptide and isopeptide bonds formed by the C-terminal Gly of ubiquitin (a 76-residue protein attached to proteins as an intracellular targeting signal).</text>
        <dbReference type="EC" id="3.4.19.12"/>
    </reaction>
</comment>
<dbReference type="GO" id="GO:0008270">
    <property type="term" value="F:zinc ion binding"/>
    <property type="evidence" value="ECO:0007669"/>
    <property type="project" value="UniProtKB-UniRule"/>
</dbReference>
<feature type="binding site" evidence="13">
    <location>
        <position position="195"/>
    </location>
    <ligand>
        <name>Zn(2+)</name>
        <dbReference type="ChEBI" id="CHEBI:29105"/>
    </ligand>
</feature>
<dbReference type="CDD" id="cd02658">
    <property type="entry name" value="Peptidase_C19B"/>
    <property type="match status" value="1"/>
</dbReference>
<dbReference type="PIRSF" id="PIRSF016308">
    <property type="entry name" value="UBP"/>
    <property type="match status" value="1"/>
</dbReference>
<dbReference type="GO" id="GO:0006508">
    <property type="term" value="P:proteolysis"/>
    <property type="evidence" value="ECO:0007669"/>
    <property type="project" value="UniProtKB-KW"/>
</dbReference>
<evidence type="ECO:0000256" key="2">
    <source>
        <dbReference type="ARBA" id="ARBA00009085"/>
    </source>
</evidence>
<dbReference type="PROSITE" id="PS50235">
    <property type="entry name" value="USP_3"/>
    <property type="match status" value="1"/>
</dbReference>
<evidence type="ECO:0000256" key="4">
    <source>
        <dbReference type="ARBA" id="ARBA00022723"/>
    </source>
</evidence>
<evidence type="ECO:0000256" key="1">
    <source>
        <dbReference type="ARBA" id="ARBA00000707"/>
    </source>
</evidence>
<dbReference type="Pfam" id="PF02148">
    <property type="entry name" value="zf-UBP"/>
    <property type="match status" value="1"/>
</dbReference>
<keyword evidence="7 11" id="KW-0833">Ubl conjugation pathway</keyword>
<evidence type="ECO:0000256" key="12">
    <source>
        <dbReference type="PIRSR" id="PIRSR016308-1"/>
    </source>
</evidence>
<dbReference type="OrthoDB" id="361536at2759"/>
<dbReference type="FunFam" id="1.10.8.10:FF:000086">
    <property type="entry name" value="Ubiquitin carboxyl-terminal hydrolase"/>
    <property type="match status" value="1"/>
</dbReference>
<dbReference type="Gene3D" id="1.10.8.10">
    <property type="entry name" value="DNA helicase RuvA subunit, C-terminal domain"/>
    <property type="match status" value="2"/>
</dbReference>
<dbReference type="InterPro" id="IPR015940">
    <property type="entry name" value="UBA"/>
</dbReference>
<evidence type="ECO:0000256" key="8">
    <source>
        <dbReference type="ARBA" id="ARBA00022801"/>
    </source>
</evidence>
<keyword evidence="3 11" id="KW-0645">Protease</keyword>